<feature type="transmembrane region" description="Helical" evidence="1">
    <location>
        <begin position="12"/>
        <end position="32"/>
    </location>
</feature>
<reference evidence="2" key="1">
    <citation type="submission" date="2014-09" db="EMBL/GenBank/DDBJ databases">
        <authorList>
            <person name="Magalhaes I.L.F."/>
            <person name="Oliveira U."/>
            <person name="Santos F.R."/>
            <person name="Vidigal T.H.D.A."/>
            <person name="Brescovit A.D."/>
            <person name="Santos A.J."/>
        </authorList>
    </citation>
    <scope>NUCLEOTIDE SEQUENCE</scope>
    <source>
        <tissue evidence="2">Shoot tissue taken approximately 20 cm above the soil surface</tissue>
    </source>
</reference>
<keyword evidence="1" id="KW-0812">Transmembrane</keyword>
<keyword evidence="1" id="KW-1133">Transmembrane helix</keyword>
<dbReference type="EMBL" id="GBRH01181427">
    <property type="protein sequence ID" value="JAE16469.1"/>
    <property type="molecule type" value="Transcribed_RNA"/>
</dbReference>
<organism evidence="2">
    <name type="scientific">Arundo donax</name>
    <name type="common">Giant reed</name>
    <name type="synonym">Donax arundinaceus</name>
    <dbReference type="NCBI Taxonomy" id="35708"/>
    <lineage>
        <taxon>Eukaryota</taxon>
        <taxon>Viridiplantae</taxon>
        <taxon>Streptophyta</taxon>
        <taxon>Embryophyta</taxon>
        <taxon>Tracheophyta</taxon>
        <taxon>Spermatophyta</taxon>
        <taxon>Magnoliopsida</taxon>
        <taxon>Liliopsida</taxon>
        <taxon>Poales</taxon>
        <taxon>Poaceae</taxon>
        <taxon>PACMAD clade</taxon>
        <taxon>Arundinoideae</taxon>
        <taxon>Arundineae</taxon>
        <taxon>Arundo</taxon>
    </lineage>
</organism>
<reference evidence="2" key="2">
    <citation type="journal article" date="2015" name="Data Brief">
        <title>Shoot transcriptome of the giant reed, Arundo donax.</title>
        <authorList>
            <person name="Barrero R.A."/>
            <person name="Guerrero F.D."/>
            <person name="Moolhuijzen P."/>
            <person name="Goolsby J.A."/>
            <person name="Tidwell J."/>
            <person name="Bellgard S.E."/>
            <person name="Bellgard M.I."/>
        </authorList>
    </citation>
    <scope>NUCLEOTIDE SEQUENCE</scope>
    <source>
        <tissue evidence="2">Shoot tissue taken approximately 20 cm above the soil surface</tissue>
    </source>
</reference>
<evidence type="ECO:0000256" key="1">
    <source>
        <dbReference type="SAM" id="Phobius"/>
    </source>
</evidence>
<evidence type="ECO:0000313" key="2">
    <source>
        <dbReference type="EMBL" id="JAE16469.1"/>
    </source>
</evidence>
<protein>
    <submittedName>
        <fullName evidence="2">Uncharacterized protein</fullName>
    </submittedName>
</protein>
<proteinExistence type="predicted"/>
<dbReference type="AlphaFoldDB" id="A0A0A9FZ14"/>
<name>A0A0A9FZ14_ARUDO</name>
<sequence length="50" mass="5640">MTMYVMGVLMFLIPYMSVEFSLLGFYAVSCFLNRASGTLKTVWMIGSMNS</sequence>
<accession>A0A0A9FZ14</accession>
<keyword evidence="1" id="KW-0472">Membrane</keyword>